<keyword evidence="2" id="KW-1185">Reference proteome</keyword>
<sequence>MATFEYLRLSLSIPAIGDLVSTLDRKEPDISRQDYLKEAFSKRQDFFHMGTKYSYVPIYKDPEDSNLLSGLVGKPVVETVNAGPESQFALTKSEHYKASFLCIDTASDKQIVAFEKRSDVGSPKSILSSMLEHVVRDRKKISWHTDIAFISDRNDFWAAVQEYKGQITELKFEFYPPNGLRGMDALRKLNKEVVKENNGQSTEYTVKNKDGALIPEGDFVKEAIDYIAEGPGSASLKAGRKKIYNSSNSKKSKQVPESLMPRQCEPTKILGLFLLLFGGRSD</sequence>
<dbReference type="STRING" id="197461.A3843_14325"/>
<evidence type="ECO:0000313" key="1">
    <source>
        <dbReference type="EMBL" id="OKL43288.1"/>
    </source>
</evidence>
<dbReference type="EMBL" id="LVVZ01000021">
    <property type="protein sequence ID" value="OKL43288.1"/>
    <property type="molecule type" value="Genomic_DNA"/>
</dbReference>
<organism evidence="1 2">
    <name type="scientific">Pseudovibrio exalbescens</name>
    <dbReference type="NCBI Taxonomy" id="197461"/>
    <lineage>
        <taxon>Bacteria</taxon>
        <taxon>Pseudomonadati</taxon>
        <taxon>Pseudomonadota</taxon>
        <taxon>Alphaproteobacteria</taxon>
        <taxon>Hyphomicrobiales</taxon>
        <taxon>Stappiaceae</taxon>
        <taxon>Pseudovibrio</taxon>
    </lineage>
</organism>
<evidence type="ECO:0000313" key="2">
    <source>
        <dbReference type="Proteomes" id="UP000185783"/>
    </source>
</evidence>
<reference evidence="1 2" key="1">
    <citation type="submission" date="2016-03" db="EMBL/GenBank/DDBJ databases">
        <title>Genome sequence of Nesiotobacter sp. nov., a moderately halophilic alphaproteobacterium isolated from the Yellow Sea, China.</title>
        <authorList>
            <person name="Zhang G."/>
            <person name="Zhang R."/>
        </authorList>
    </citation>
    <scope>NUCLEOTIDE SEQUENCE [LARGE SCALE GENOMIC DNA]</scope>
    <source>
        <strain evidence="1 2">WB1-6</strain>
    </source>
</reference>
<accession>A0A1U7JF20</accession>
<proteinExistence type="predicted"/>
<name>A0A1U7JF20_9HYPH</name>
<protein>
    <submittedName>
        <fullName evidence="1">Uncharacterized protein</fullName>
    </submittedName>
</protein>
<gene>
    <name evidence="1" type="ORF">A3843_14325</name>
</gene>
<comment type="caution">
    <text evidence="1">The sequence shown here is derived from an EMBL/GenBank/DDBJ whole genome shotgun (WGS) entry which is preliminary data.</text>
</comment>
<dbReference type="Proteomes" id="UP000185783">
    <property type="component" value="Unassembled WGS sequence"/>
</dbReference>
<dbReference type="RefSeq" id="WP_028480762.1">
    <property type="nucleotide sequence ID" value="NZ_LVVZ01000021.1"/>
</dbReference>
<dbReference type="AlphaFoldDB" id="A0A1U7JF20"/>